<evidence type="ECO:0000313" key="1">
    <source>
        <dbReference type="EMBL" id="KAJ6983798.1"/>
    </source>
</evidence>
<keyword evidence="2" id="KW-1185">Reference proteome</keyword>
<name>A0AAD6QBB2_9ROSI</name>
<dbReference type="AlphaFoldDB" id="A0AAD6QBB2"/>
<dbReference type="Proteomes" id="UP001164929">
    <property type="component" value="Chromosome 10"/>
</dbReference>
<reference evidence="1" key="1">
    <citation type="journal article" date="2023" name="Mol. Ecol. Resour.">
        <title>Chromosome-level genome assembly of a triploid poplar Populus alba 'Berolinensis'.</title>
        <authorList>
            <person name="Chen S."/>
            <person name="Yu Y."/>
            <person name="Wang X."/>
            <person name="Wang S."/>
            <person name="Zhang T."/>
            <person name="Zhou Y."/>
            <person name="He R."/>
            <person name="Meng N."/>
            <person name="Wang Y."/>
            <person name="Liu W."/>
            <person name="Liu Z."/>
            <person name="Liu J."/>
            <person name="Guo Q."/>
            <person name="Huang H."/>
            <person name="Sederoff R.R."/>
            <person name="Wang G."/>
            <person name="Qu G."/>
            <person name="Chen S."/>
        </authorList>
    </citation>
    <scope>NUCLEOTIDE SEQUENCE</scope>
    <source>
        <strain evidence="1">SC-2020</strain>
    </source>
</reference>
<sequence>MAKREVLLDRWRTIEEEEELHANDGDNPVIRRRLHLLKEQWFSDTFEYLISLPREEHIWCGDFDLMGPLLETFYNYYKDDRPDSPLRLLWKRMSGEMRHCIQCVSQHHHAQEMYDKEYETSSIGPLLEVLKSIDEERVTQHLREINDRLKKQEYDHLRDNVDVVSLMYEVLMFPVLLDDQSLLSEFELFIEAVDNMHELALSGHQQFPGVYALLFLNRRVRTVGRRLARFYGEIEAYWSAIPFFLILCSTISVAIQLNSVMQLQTLAEVYVVSKCDASLSVQSLEALQDGEHEKQRRHFLYFLLHQVPVSSNFNVLTRKLACKIALLIVHRGYKMNPPCPPYECAHMWFSDAAALPIATKCDEDRHSTLLLMSTDTGLVFWARSHLNNVLEPENESCKQFRTLALSTSSHKKSPLHLAWKVSRTGFQLDSRLRYRSFMTLTTIFFLIASSDKLITNLKNGDLHKPEFATIIHLDDSKIQKCNSSKGVYALLFLNRRVRTVGRRLARSMEKLRGATDLEPLQPLLKKFLGFLETEILPSASKTSRPRAQMERLSIWLGITSLIEFLEPPAFEEGILECYPIFFDIVLNHISGDSAEFCHAVSCLKELFKMLGCKLWLRSTLSPSVMRNTLLGQCFHTQNEKIHKDILDLFPPFLQACLDTILPSSLPWALHQ</sequence>
<organism evidence="1 2">
    <name type="scientific">Populus alba x Populus x berolinensis</name>
    <dbReference type="NCBI Taxonomy" id="444605"/>
    <lineage>
        <taxon>Eukaryota</taxon>
        <taxon>Viridiplantae</taxon>
        <taxon>Streptophyta</taxon>
        <taxon>Embryophyta</taxon>
        <taxon>Tracheophyta</taxon>
        <taxon>Spermatophyta</taxon>
        <taxon>Magnoliopsida</taxon>
        <taxon>eudicotyledons</taxon>
        <taxon>Gunneridae</taxon>
        <taxon>Pentapetalae</taxon>
        <taxon>rosids</taxon>
        <taxon>fabids</taxon>
        <taxon>Malpighiales</taxon>
        <taxon>Salicaceae</taxon>
        <taxon>Saliceae</taxon>
        <taxon>Populus</taxon>
    </lineage>
</organism>
<comment type="caution">
    <text evidence="1">The sequence shown here is derived from an EMBL/GenBank/DDBJ whole genome shotgun (WGS) entry which is preliminary data.</text>
</comment>
<proteinExistence type="predicted"/>
<dbReference type="EMBL" id="JAQIZT010000010">
    <property type="protein sequence ID" value="KAJ6983798.1"/>
    <property type="molecule type" value="Genomic_DNA"/>
</dbReference>
<protein>
    <submittedName>
        <fullName evidence="1">Uncharacterized protein</fullName>
    </submittedName>
</protein>
<evidence type="ECO:0000313" key="2">
    <source>
        <dbReference type="Proteomes" id="UP001164929"/>
    </source>
</evidence>
<gene>
    <name evidence="1" type="ORF">NC653_026576</name>
</gene>
<accession>A0AAD6QBB2</accession>